<reference evidence="9" key="1">
    <citation type="submission" date="2021-01" db="EMBL/GenBank/DDBJ databases">
        <authorList>
            <person name="Corre E."/>
            <person name="Pelletier E."/>
            <person name="Niang G."/>
            <person name="Scheremetjew M."/>
            <person name="Finn R."/>
            <person name="Kale V."/>
            <person name="Holt S."/>
            <person name="Cochrane G."/>
            <person name="Meng A."/>
            <person name="Brown T."/>
            <person name="Cohen L."/>
        </authorList>
    </citation>
    <scope>NUCLEOTIDE SEQUENCE</scope>
    <source>
        <strain evidence="9">CCMP826</strain>
    </source>
</reference>
<feature type="transmembrane region" description="Helical" evidence="7">
    <location>
        <begin position="327"/>
        <end position="343"/>
    </location>
</feature>
<keyword evidence="4 7" id="KW-1133">Transmembrane helix</keyword>
<evidence type="ECO:0000256" key="5">
    <source>
        <dbReference type="ARBA" id="ARBA00023136"/>
    </source>
</evidence>
<keyword evidence="2" id="KW-1003">Cell membrane</keyword>
<feature type="domain" description="EamA" evidence="8">
    <location>
        <begin position="327"/>
        <end position="468"/>
    </location>
</feature>
<evidence type="ECO:0000256" key="4">
    <source>
        <dbReference type="ARBA" id="ARBA00022989"/>
    </source>
</evidence>
<feature type="transmembrane region" description="Helical" evidence="7">
    <location>
        <begin position="363"/>
        <end position="387"/>
    </location>
</feature>
<feature type="region of interest" description="Disordered" evidence="6">
    <location>
        <begin position="55"/>
        <end position="151"/>
    </location>
</feature>
<feature type="transmembrane region" description="Helical" evidence="7">
    <location>
        <begin position="160"/>
        <end position="180"/>
    </location>
</feature>
<protein>
    <recommendedName>
        <fullName evidence="8">EamA domain-containing protein</fullName>
    </recommendedName>
</protein>
<feature type="compositionally biased region" description="Low complexity" evidence="6">
    <location>
        <begin position="122"/>
        <end position="140"/>
    </location>
</feature>
<dbReference type="GO" id="GO:0005886">
    <property type="term" value="C:plasma membrane"/>
    <property type="evidence" value="ECO:0007669"/>
    <property type="project" value="UniProtKB-SubCell"/>
</dbReference>
<evidence type="ECO:0000256" key="6">
    <source>
        <dbReference type="SAM" id="MobiDB-lite"/>
    </source>
</evidence>
<dbReference type="InterPro" id="IPR037185">
    <property type="entry name" value="EmrE-like"/>
</dbReference>
<dbReference type="InterPro" id="IPR051258">
    <property type="entry name" value="Diverse_Substrate_Transporter"/>
</dbReference>
<dbReference type="EMBL" id="HBGV01006757">
    <property type="protein sequence ID" value="CAD9483369.1"/>
    <property type="molecule type" value="Transcribed_RNA"/>
</dbReference>
<evidence type="ECO:0000259" key="8">
    <source>
        <dbReference type="Pfam" id="PF00892"/>
    </source>
</evidence>
<accession>A0A7S2H8G2</accession>
<feature type="compositionally biased region" description="Polar residues" evidence="6">
    <location>
        <begin position="141"/>
        <end position="151"/>
    </location>
</feature>
<proteinExistence type="predicted"/>
<keyword evidence="5 7" id="KW-0472">Membrane</keyword>
<evidence type="ECO:0000256" key="1">
    <source>
        <dbReference type="ARBA" id="ARBA00004651"/>
    </source>
</evidence>
<dbReference type="InterPro" id="IPR000620">
    <property type="entry name" value="EamA_dom"/>
</dbReference>
<evidence type="ECO:0000256" key="3">
    <source>
        <dbReference type="ARBA" id="ARBA00022692"/>
    </source>
</evidence>
<name>A0A7S2H8G2_9STRA</name>
<evidence type="ECO:0000256" key="2">
    <source>
        <dbReference type="ARBA" id="ARBA00022475"/>
    </source>
</evidence>
<keyword evidence="3 7" id="KW-0812">Transmembrane</keyword>
<feature type="transmembrane region" description="Helical" evidence="7">
    <location>
        <begin position="425"/>
        <end position="445"/>
    </location>
</feature>
<feature type="region of interest" description="Disordered" evidence="6">
    <location>
        <begin position="1"/>
        <end position="28"/>
    </location>
</feature>
<organism evidence="9">
    <name type="scientific">Helicotheca tamesis</name>
    <dbReference type="NCBI Taxonomy" id="374047"/>
    <lineage>
        <taxon>Eukaryota</taxon>
        <taxon>Sar</taxon>
        <taxon>Stramenopiles</taxon>
        <taxon>Ochrophyta</taxon>
        <taxon>Bacillariophyta</taxon>
        <taxon>Mediophyceae</taxon>
        <taxon>Lithodesmiophycidae</taxon>
        <taxon>Lithodesmiales</taxon>
        <taxon>Lithodesmiaceae</taxon>
        <taxon>Helicotheca</taxon>
    </lineage>
</organism>
<dbReference type="SUPFAM" id="SSF103481">
    <property type="entry name" value="Multidrug resistance efflux transporter EmrE"/>
    <property type="match status" value="2"/>
</dbReference>
<dbReference type="PANTHER" id="PTHR42920:SF5">
    <property type="entry name" value="EAMA DOMAIN-CONTAINING PROTEIN"/>
    <property type="match status" value="1"/>
</dbReference>
<feature type="compositionally biased region" description="Polar residues" evidence="6">
    <location>
        <begin position="55"/>
        <end position="70"/>
    </location>
</feature>
<dbReference type="Pfam" id="PF00892">
    <property type="entry name" value="EamA"/>
    <property type="match status" value="1"/>
</dbReference>
<feature type="transmembrane region" description="Helical" evidence="7">
    <location>
        <begin position="267"/>
        <end position="286"/>
    </location>
</feature>
<dbReference type="PANTHER" id="PTHR42920">
    <property type="entry name" value="OS03G0707200 PROTEIN-RELATED"/>
    <property type="match status" value="1"/>
</dbReference>
<feature type="transmembrane region" description="Helical" evidence="7">
    <location>
        <begin position="293"/>
        <end position="315"/>
    </location>
</feature>
<comment type="subcellular location">
    <subcellularLocation>
        <location evidence="1">Cell membrane</location>
        <topology evidence="1">Multi-pass membrane protein</topology>
    </subcellularLocation>
</comment>
<feature type="transmembrane region" description="Helical" evidence="7">
    <location>
        <begin position="393"/>
        <end position="413"/>
    </location>
</feature>
<feature type="compositionally biased region" description="Polar residues" evidence="6">
    <location>
        <begin position="17"/>
        <end position="28"/>
    </location>
</feature>
<gene>
    <name evidence="9" type="ORF">HTAM1171_LOCUS4122</name>
</gene>
<dbReference type="AlphaFoldDB" id="A0A7S2H8G2"/>
<evidence type="ECO:0000256" key="7">
    <source>
        <dbReference type="SAM" id="Phobius"/>
    </source>
</evidence>
<sequence length="470" mass="50087">MTTRNKTHDANGGVVHDNNNPPALTTYNQCKATGDENVEGKMVTNNLNGQLSAETVENARSSSTNESPKLNPTDDKEPQKKRKVEVAPGKELMPKATEESGSGDSGDNASSKTTKKKKDMFSSKVLSSSSSSSSLQQSSSTYSENDNNGVKNNSSFKGRALLVFVSVLYATLTIALRALYNLPNPPSASALSASRGWIASFSFIPFLLSSSAKNKSNDSDKDKTTAAIETPPPKNVWITAFELALYNLGAQGLINIGLLKISSSARASFLTQTSVILTPLLSIFFGDVVKSTVWSGCIAALVGLLLLSSSGGGAAADVVASTSFGEGDIFVLSGALCWSIYLYRTSKVGSKYNEVQLQSIKTFLLAILYTIWFLFASFSGGSYINLWMGWKNITAWMILAYSAIGPGTIADIVQQQGQRFVSASEANVILSLEPVFTALLAMLMLGEFTSLRENVGGALIFLGALLASRD</sequence>
<evidence type="ECO:0000313" key="9">
    <source>
        <dbReference type="EMBL" id="CAD9483369.1"/>
    </source>
</evidence>